<feature type="signal peptide" evidence="2">
    <location>
        <begin position="1"/>
        <end position="21"/>
    </location>
</feature>
<dbReference type="EMBL" id="BONX01000074">
    <property type="protein sequence ID" value="GIH01561.1"/>
    <property type="molecule type" value="Genomic_DNA"/>
</dbReference>
<dbReference type="PROSITE" id="PS51257">
    <property type="entry name" value="PROKAR_LIPOPROTEIN"/>
    <property type="match status" value="1"/>
</dbReference>
<organism evidence="3 4">
    <name type="scientific">Plantactinospora mayteni</name>
    <dbReference type="NCBI Taxonomy" id="566021"/>
    <lineage>
        <taxon>Bacteria</taxon>
        <taxon>Bacillati</taxon>
        <taxon>Actinomycetota</taxon>
        <taxon>Actinomycetes</taxon>
        <taxon>Micromonosporales</taxon>
        <taxon>Micromonosporaceae</taxon>
        <taxon>Plantactinospora</taxon>
    </lineage>
</organism>
<dbReference type="RefSeq" id="WP_203862808.1">
    <property type="nucleotide sequence ID" value="NZ_BAAAZQ010000042.1"/>
</dbReference>
<dbReference type="SUPFAM" id="SSF53850">
    <property type="entry name" value="Periplasmic binding protein-like II"/>
    <property type="match status" value="1"/>
</dbReference>
<keyword evidence="4" id="KW-1185">Reference proteome</keyword>
<dbReference type="PANTHER" id="PTHR30006:SF24">
    <property type="entry name" value="SLL0237 PROTEIN"/>
    <property type="match status" value="1"/>
</dbReference>
<accession>A0ABQ4F3R4</accession>
<evidence type="ECO:0000313" key="4">
    <source>
        <dbReference type="Proteomes" id="UP000621500"/>
    </source>
</evidence>
<proteinExistence type="predicted"/>
<feature type="chain" id="PRO_5046341761" description="Extracellular solute-binding protein" evidence="2">
    <location>
        <begin position="22"/>
        <end position="372"/>
    </location>
</feature>
<dbReference type="Pfam" id="PF13343">
    <property type="entry name" value="SBP_bac_6"/>
    <property type="match status" value="1"/>
</dbReference>
<name>A0ABQ4F3R4_9ACTN</name>
<dbReference type="Gene3D" id="3.40.190.10">
    <property type="entry name" value="Periplasmic binding protein-like II"/>
    <property type="match status" value="2"/>
</dbReference>
<gene>
    <name evidence="3" type="ORF">Pma05_81330</name>
</gene>
<protein>
    <recommendedName>
        <fullName evidence="5">Extracellular solute-binding protein</fullName>
    </recommendedName>
</protein>
<reference evidence="3 4" key="1">
    <citation type="submission" date="2021-01" db="EMBL/GenBank/DDBJ databases">
        <title>Whole genome shotgun sequence of Plantactinospora mayteni NBRC 109088.</title>
        <authorList>
            <person name="Komaki H."/>
            <person name="Tamura T."/>
        </authorList>
    </citation>
    <scope>NUCLEOTIDE SEQUENCE [LARGE SCALE GENOMIC DNA]</scope>
    <source>
        <strain evidence="3 4">NBRC 109088</strain>
    </source>
</reference>
<evidence type="ECO:0008006" key="5">
    <source>
        <dbReference type="Google" id="ProtNLM"/>
    </source>
</evidence>
<comment type="caution">
    <text evidence="3">The sequence shown here is derived from an EMBL/GenBank/DDBJ whole genome shotgun (WGS) entry which is preliminary data.</text>
</comment>
<evidence type="ECO:0000256" key="2">
    <source>
        <dbReference type="SAM" id="SignalP"/>
    </source>
</evidence>
<dbReference type="Proteomes" id="UP000621500">
    <property type="component" value="Unassembled WGS sequence"/>
</dbReference>
<dbReference type="PANTHER" id="PTHR30006">
    <property type="entry name" value="THIAMINE-BINDING PERIPLASMIC PROTEIN-RELATED"/>
    <property type="match status" value="1"/>
</dbReference>
<evidence type="ECO:0000313" key="3">
    <source>
        <dbReference type="EMBL" id="GIH01561.1"/>
    </source>
</evidence>
<evidence type="ECO:0000256" key="1">
    <source>
        <dbReference type="ARBA" id="ARBA00022729"/>
    </source>
</evidence>
<sequence>MNSRNLLRTGAVAVAVALALAACGTGGGPASDAAANVAGSTDDLGGQAAVDTMTALYEAAKAAGKTEVVVYGPGENDKVDVYKAFQQRFPAIRVSGEYLVGPQLASKINQEFGSGKHVADLVQGGDTTVAAQLDEQRYAKFAPVTAATLGKEYQDPGGTVYAASGSIMGILYNVDRVPAADAPKGWRDLLDPRWKGRMVLDDATKNGAVAGTFSRMLHDGRYGETYLAGLAGQEIHWVASGPVAGNAVATGEFAVAPVYPYSFYLRDKAKHAPVNLVFPVDGGNQVSPHYLGLVDGAPHPDAAKLLMTWLFTPEGQRAVADAGYAPTMPNAPNVDGLPPLSTMDQLKPFAIAEVNAAQAAYLAKSKQIFGRG</sequence>
<keyword evidence="1 2" id="KW-0732">Signal</keyword>